<dbReference type="PANTHER" id="PTHR42917">
    <property type="entry name" value="2,4-DIENOYL-COA REDUCTASE"/>
    <property type="match status" value="1"/>
</dbReference>
<keyword evidence="6" id="KW-0479">Metal-binding</keyword>
<evidence type="ECO:0000256" key="10">
    <source>
        <dbReference type="SAM" id="MobiDB-lite"/>
    </source>
</evidence>
<evidence type="ECO:0000256" key="4">
    <source>
        <dbReference type="ARBA" id="ARBA00022630"/>
    </source>
</evidence>
<keyword evidence="4" id="KW-0285">Flavoprotein</keyword>
<evidence type="ECO:0000256" key="1">
    <source>
        <dbReference type="ARBA" id="ARBA00001917"/>
    </source>
</evidence>
<dbReference type="InterPro" id="IPR036188">
    <property type="entry name" value="FAD/NAD-bd_sf"/>
</dbReference>
<dbReference type="RefSeq" id="WP_051737778.1">
    <property type="nucleotide sequence ID" value="NZ_BAAAUZ010000041.1"/>
</dbReference>
<evidence type="ECO:0000313" key="12">
    <source>
        <dbReference type="EMBL" id="GLL13703.1"/>
    </source>
</evidence>
<dbReference type="Gene3D" id="3.20.20.70">
    <property type="entry name" value="Aldolase class I"/>
    <property type="match status" value="2"/>
</dbReference>
<sequence length="799" mass="83243">MLTSPVQLGGRSAPSRILFGPHVTNLGRGRALSERHVAYYAERAAGGCGVIVTETASVHESDWPYERAPLASSCGDGWRAIRTACPDALVLAGLGHAGSQSTGAYTGRALWGASRVPDVVSREVPQAMEQPEIDALVAGFAAAAAEAVAAGLDGVEIQAGQHSLLRQFLSGLTNHRPDAYGEDRSLLLREVVGAVRAALGPHHVLGLRLCCDELAPWAGITPTSAHTLFSAAIADVSDPARRAVAPRESGSELPRVGRCGSASREFRHRESGDVAPRVGSSGTASRQFRDSESADPGEPESLAQLVDYLVPVRGSGLTVPATRPDLYTPPGFNRPLARSFLGLGVPIVLQGSVVDPEMAEAALDEGIALVEMTRAQIADPRLVAHVRAGTPERIRPCTLANQHRARDARNPLITDEAEPRSGHETLDPPLPLAPVDGADDLLVVGGGPAGLEAARTAALYGHRVRLMERAPQLGGALRYAAVVHGRARFGLLVEWWERELDRLGVEVALGVEARPADLTGDVVLATGSVPSPHSFVAAPDVVVLPAGEFEAGVLAAAGPRRPSDPPAPDATAAALPAGAHVVVHDPIGDWTGVGIAEQVAAAGLPCALVTPDAVAGTQLSRTGDLADANGRLERAGVARELFARLRSVGGGTALLTDVDHGSAREVPSTVVIDCAHRLPDDDLWRGRPELLRAGHVDAPDSRCTNSRLAVPDLPTRGAGSPDSRGPTARLAEAHSATRGGLQRDSRGSTRLVVAGDCVAPRTVHEAVREGRRAVQYLRSSAGVVSADSPSTGSTHSRVS</sequence>
<accession>A0A9W6L5N6</accession>
<dbReference type="PANTHER" id="PTHR42917:SF2">
    <property type="entry name" value="2,4-DIENOYL-COA REDUCTASE [(2E)-ENOYL-COA-PRODUCING]"/>
    <property type="match status" value="1"/>
</dbReference>
<dbReference type="SUPFAM" id="SSF51395">
    <property type="entry name" value="FMN-linked oxidoreductases"/>
    <property type="match status" value="2"/>
</dbReference>
<evidence type="ECO:0000256" key="6">
    <source>
        <dbReference type="ARBA" id="ARBA00022723"/>
    </source>
</evidence>
<organism evidence="12 13">
    <name type="scientific">Pseudonocardia halophobica</name>
    <dbReference type="NCBI Taxonomy" id="29401"/>
    <lineage>
        <taxon>Bacteria</taxon>
        <taxon>Bacillati</taxon>
        <taxon>Actinomycetota</taxon>
        <taxon>Actinomycetes</taxon>
        <taxon>Pseudonocardiales</taxon>
        <taxon>Pseudonocardiaceae</taxon>
        <taxon>Pseudonocardia</taxon>
    </lineage>
</organism>
<dbReference type="GO" id="GO:0033543">
    <property type="term" value="P:fatty acid beta-oxidation, unsaturated, even number, reductase/isomerase pathway"/>
    <property type="evidence" value="ECO:0007669"/>
    <property type="project" value="TreeGrafter"/>
</dbReference>
<dbReference type="Gene3D" id="3.40.50.720">
    <property type="entry name" value="NAD(P)-binding Rossmann-like Domain"/>
    <property type="match status" value="1"/>
</dbReference>
<dbReference type="GO" id="GO:0010181">
    <property type="term" value="F:FMN binding"/>
    <property type="evidence" value="ECO:0007669"/>
    <property type="project" value="InterPro"/>
</dbReference>
<dbReference type="InterPro" id="IPR013785">
    <property type="entry name" value="Aldolase_TIM"/>
</dbReference>
<protein>
    <recommendedName>
        <fullName evidence="11">NADH:flavin oxidoreductase/NADH oxidase N-terminal domain-containing protein</fullName>
    </recommendedName>
</protein>
<keyword evidence="13" id="KW-1185">Reference proteome</keyword>
<feature type="region of interest" description="Disordered" evidence="10">
    <location>
        <begin position="780"/>
        <end position="799"/>
    </location>
</feature>
<evidence type="ECO:0000256" key="5">
    <source>
        <dbReference type="ARBA" id="ARBA00022643"/>
    </source>
</evidence>
<feature type="domain" description="NADH:flavin oxidoreductase/NADH oxidase N-terminal" evidence="11">
    <location>
        <begin position="4"/>
        <end position="215"/>
    </location>
</feature>
<feature type="region of interest" description="Disordered" evidence="10">
    <location>
        <begin position="696"/>
        <end position="747"/>
    </location>
</feature>
<dbReference type="AlphaFoldDB" id="A0A9W6L5N6"/>
<evidence type="ECO:0000313" key="13">
    <source>
        <dbReference type="Proteomes" id="UP001143463"/>
    </source>
</evidence>
<comment type="cofactor">
    <cofactor evidence="1">
        <name>FMN</name>
        <dbReference type="ChEBI" id="CHEBI:58210"/>
    </cofactor>
</comment>
<comment type="cofactor">
    <cofactor evidence="2">
        <name>[4Fe-4S] cluster</name>
        <dbReference type="ChEBI" id="CHEBI:49883"/>
    </cofactor>
</comment>
<keyword evidence="8" id="KW-0408">Iron</keyword>
<evidence type="ECO:0000256" key="2">
    <source>
        <dbReference type="ARBA" id="ARBA00001966"/>
    </source>
</evidence>
<evidence type="ECO:0000256" key="3">
    <source>
        <dbReference type="ARBA" id="ARBA00011048"/>
    </source>
</evidence>
<dbReference type="SUPFAM" id="SSF51905">
    <property type="entry name" value="FAD/NAD(P)-binding domain"/>
    <property type="match status" value="1"/>
</dbReference>
<comment type="similarity">
    <text evidence="3">In the N-terminal section; belongs to the NADH:flavin oxidoreductase/NADH oxidase family.</text>
</comment>
<dbReference type="Pfam" id="PF12831">
    <property type="entry name" value="FAD_oxidored"/>
    <property type="match status" value="1"/>
</dbReference>
<dbReference type="Gene3D" id="3.50.50.60">
    <property type="entry name" value="FAD/NAD(P)-binding domain"/>
    <property type="match status" value="1"/>
</dbReference>
<dbReference type="EMBL" id="BSFQ01000024">
    <property type="protein sequence ID" value="GLL13703.1"/>
    <property type="molecule type" value="Genomic_DNA"/>
</dbReference>
<proteinExistence type="inferred from homology"/>
<keyword evidence="7" id="KW-0560">Oxidoreductase</keyword>
<evidence type="ECO:0000256" key="9">
    <source>
        <dbReference type="ARBA" id="ARBA00023014"/>
    </source>
</evidence>
<dbReference type="InterPro" id="IPR001155">
    <property type="entry name" value="OxRdtase_FMN_N"/>
</dbReference>
<dbReference type="InterPro" id="IPR051793">
    <property type="entry name" value="NADH:flavin_oxidoreductase"/>
</dbReference>
<feature type="compositionally biased region" description="Polar residues" evidence="10">
    <location>
        <begin position="787"/>
        <end position="799"/>
    </location>
</feature>
<dbReference type="Proteomes" id="UP001143463">
    <property type="component" value="Unassembled WGS sequence"/>
</dbReference>
<name>A0A9W6L5N6_9PSEU</name>
<reference evidence="12" key="2">
    <citation type="submission" date="2023-01" db="EMBL/GenBank/DDBJ databases">
        <authorList>
            <person name="Sun Q."/>
            <person name="Evtushenko L."/>
        </authorList>
    </citation>
    <scope>NUCLEOTIDE SEQUENCE</scope>
    <source>
        <strain evidence="12">VKM Ac-1069</strain>
    </source>
</reference>
<dbReference type="GO" id="GO:0046872">
    <property type="term" value="F:metal ion binding"/>
    <property type="evidence" value="ECO:0007669"/>
    <property type="project" value="UniProtKB-KW"/>
</dbReference>
<evidence type="ECO:0000256" key="7">
    <source>
        <dbReference type="ARBA" id="ARBA00023002"/>
    </source>
</evidence>
<gene>
    <name evidence="12" type="ORF">GCM10017577_48470</name>
</gene>
<feature type="region of interest" description="Disordered" evidence="10">
    <location>
        <begin position="243"/>
        <end position="299"/>
    </location>
</feature>
<comment type="caution">
    <text evidence="12">The sequence shown here is derived from an EMBL/GenBank/DDBJ whole genome shotgun (WGS) entry which is preliminary data.</text>
</comment>
<feature type="compositionally biased region" description="Basic and acidic residues" evidence="10">
    <location>
        <begin position="417"/>
        <end position="426"/>
    </location>
</feature>
<keyword evidence="5" id="KW-0288">FMN</keyword>
<keyword evidence="9" id="KW-0411">Iron-sulfur</keyword>
<dbReference type="GO" id="GO:0008670">
    <property type="term" value="F:2,4-dienoyl-CoA reductase (NADPH) activity"/>
    <property type="evidence" value="ECO:0007669"/>
    <property type="project" value="TreeGrafter"/>
</dbReference>
<dbReference type="Pfam" id="PF00724">
    <property type="entry name" value="Oxidored_FMN"/>
    <property type="match status" value="1"/>
</dbReference>
<reference evidence="12" key="1">
    <citation type="journal article" date="2014" name="Int. J. Syst. Evol. Microbiol.">
        <title>Complete genome sequence of Corynebacterium casei LMG S-19264T (=DSM 44701T), isolated from a smear-ripened cheese.</title>
        <authorList>
            <consortium name="US DOE Joint Genome Institute (JGI-PGF)"/>
            <person name="Walter F."/>
            <person name="Albersmeier A."/>
            <person name="Kalinowski J."/>
            <person name="Ruckert C."/>
        </authorList>
    </citation>
    <scope>NUCLEOTIDE SEQUENCE</scope>
    <source>
        <strain evidence="12">VKM Ac-1069</strain>
    </source>
</reference>
<evidence type="ECO:0000256" key="8">
    <source>
        <dbReference type="ARBA" id="ARBA00023004"/>
    </source>
</evidence>
<evidence type="ECO:0000259" key="11">
    <source>
        <dbReference type="Pfam" id="PF00724"/>
    </source>
</evidence>
<dbReference type="GO" id="GO:0051536">
    <property type="term" value="F:iron-sulfur cluster binding"/>
    <property type="evidence" value="ECO:0007669"/>
    <property type="project" value="UniProtKB-KW"/>
</dbReference>
<feature type="region of interest" description="Disordered" evidence="10">
    <location>
        <begin position="405"/>
        <end position="428"/>
    </location>
</feature>